<protein>
    <submittedName>
        <fullName evidence="2">DUF3311 domain-containing protein</fullName>
    </submittedName>
</protein>
<feature type="transmembrane region" description="Helical" evidence="1">
    <location>
        <begin position="37"/>
        <end position="59"/>
    </location>
</feature>
<dbReference type="InterPro" id="IPR021741">
    <property type="entry name" value="DUF3311"/>
</dbReference>
<evidence type="ECO:0000313" key="4">
    <source>
        <dbReference type="Proteomes" id="UP001367922"/>
    </source>
</evidence>
<evidence type="ECO:0000256" key="1">
    <source>
        <dbReference type="SAM" id="Phobius"/>
    </source>
</evidence>
<dbReference type="Proteomes" id="UP001367922">
    <property type="component" value="Unassembled WGS sequence"/>
</dbReference>
<keyword evidence="1" id="KW-0812">Transmembrane</keyword>
<feature type="transmembrane region" description="Helical" evidence="1">
    <location>
        <begin position="6"/>
        <end position="25"/>
    </location>
</feature>
<accession>A0ABU8FS11</accession>
<keyword evidence="1" id="KW-0472">Membrane</keyword>
<sequence length="68" mass="7838">MKFSSILIGMIIPFAAIVGVLPFIASSDISIMGFPIIYFWIFLWLPLTSLCLWLSWMLYDRHNLKGDL</sequence>
<organism evidence="2 4">
    <name type="scientific">Bacillus yunxiaonensis</name>
    <dbReference type="NCBI Taxonomy" id="3127665"/>
    <lineage>
        <taxon>Bacteria</taxon>
        <taxon>Bacillati</taxon>
        <taxon>Bacillota</taxon>
        <taxon>Bacilli</taxon>
        <taxon>Bacillales</taxon>
        <taxon>Bacillaceae</taxon>
        <taxon>Bacillus</taxon>
    </lineage>
</organism>
<dbReference type="Pfam" id="PF11755">
    <property type="entry name" value="DUF3311"/>
    <property type="match status" value="1"/>
</dbReference>
<reference evidence="2 4" key="1">
    <citation type="submission" date="2024-01" db="EMBL/GenBank/DDBJ databases">
        <title>Seven novel Bacillus-like species.</title>
        <authorList>
            <person name="Liu G."/>
        </authorList>
    </citation>
    <scope>NUCLEOTIDE SEQUENCE [LARGE SCALE GENOMIC DNA]</scope>
    <source>
        <strain evidence="2 4">FJAT-53711</strain>
    </source>
</reference>
<name>A0ABU8FS11_9BACI</name>
<comment type="caution">
    <text evidence="2">The sequence shown here is derived from an EMBL/GenBank/DDBJ whole genome shotgun (WGS) entry which is preliminary data.</text>
</comment>
<dbReference type="EMBL" id="JBAWSV010000005">
    <property type="protein sequence ID" value="MEI4830725.1"/>
    <property type="molecule type" value="Genomic_DNA"/>
</dbReference>
<proteinExistence type="predicted"/>
<dbReference type="RefSeq" id="WP_336481124.1">
    <property type="nucleotide sequence ID" value="NZ_JBAWSV010000001.1"/>
</dbReference>
<dbReference type="EMBL" id="JBAWSV010000001">
    <property type="protein sequence ID" value="MEI4828766.1"/>
    <property type="molecule type" value="Genomic_DNA"/>
</dbReference>
<gene>
    <name evidence="2" type="ORF">WAX78_04790</name>
    <name evidence="3" type="ORF">WAX78_14835</name>
</gene>
<evidence type="ECO:0000313" key="2">
    <source>
        <dbReference type="EMBL" id="MEI4828766.1"/>
    </source>
</evidence>
<keyword evidence="1" id="KW-1133">Transmembrane helix</keyword>
<evidence type="ECO:0000313" key="3">
    <source>
        <dbReference type="EMBL" id="MEI4830725.1"/>
    </source>
</evidence>
<keyword evidence="4" id="KW-1185">Reference proteome</keyword>